<keyword evidence="1 5" id="KW-0805">Transcription regulation</keyword>
<gene>
    <name evidence="8" type="ORF">GH714_002286</name>
</gene>
<dbReference type="GO" id="GO:0005634">
    <property type="term" value="C:nucleus"/>
    <property type="evidence" value="ECO:0007669"/>
    <property type="project" value="UniProtKB-SubCell"/>
</dbReference>
<name>A0A6A6KFI4_HEVBR</name>
<proteinExistence type="predicted"/>
<feature type="region of interest" description="Disordered" evidence="6">
    <location>
        <begin position="1"/>
        <end position="109"/>
    </location>
</feature>
<sequence length="332" mass="34954">MEPNESQRHHLSSYFTTITPATTTPSPTNGLLPPPHNSASDSGGGPHMLYPHSVGPSSAAVTTAPVEPPRRKRGRPRKYGTPEQALAAKKTAASSNSVAKEKREGATSSSSVLGFIKEVSTVVCSCTMLNLKNHVNIADYGNAGQAFTPHVITVAAGEDVAQKLMMFMQQSKREMCIMSASGSISNASLRQPATSGGNITYEGRFEIISISGSYVRTDIGGRTGGLSVCLSNTDGQIIGGGVGGPLTAGGPVQIIVGTFLLDKKKEASTGVKVDAPTSNFNLTPPCEMGLAIYTVMASTVDFEALSTDWWRRWALFAIALLEIIGKQRLVPA</sequence>
<evidence type="ECO:0000256" key="4">
    <source>
        <dbReference type="ARBA" id="ARBA00023242"/>
    </source>
</evidence>
<evidence type="ECO:0000256" key="3">
    <source>
        <dbReference type="ARBA" id="ARBA00023163"/>
    </source>
</evidence>
<evidence type="ECO:0000313" key="8">
    <source>
        <dbReference type="EMBL" id="KAF2287680.1"/>
    </source>
</evidence>
<dbReference type="AlphaFoldDB" id="A0A6A6KFI4"/>
<evidence type="ECO:0000313" key="9">
    <source>
        <dbReference type="Proteomes" id="UP000467840"/>
    </source>
</evidence>
<feature type="domain" description="PPC" evidence="7">
    <location>
        <begin position="144"/>
        <end position="281"/>
    </location>
</feature>
<dbReference type="PANTHER" id="PTHR31500:SF68">
    <property type="entry name" value="AT-HOOK MOTIF NUCLEAR-LOCALIZED PROTEIN 14"/>
    <property type="match status" value="1"/>
</dbReference>
<comment type="caution">
    <text evidence="8">The sequence shown here is derived from an EMBL/GenBank/DDBJ whole genome shotgun (WGS) entry which is preliminary data.</text>
</comment>
<protein>
    <recommendedName>
        <fullName evidence="5">AT-hook motif nuclear-localized protein</fullName>
    </recommendedName>
</protein>
<reference evidence="8 9" key="1">
    <citation type="journal article" date="2020" name="Mol. Plant">
        <title>The Chromosome-Based Rubber Tree Genome Provides New Insights into Spurge Genome Evolution and Rubber Biosynthesis.</title>
        <authorList>
            <person name="Liu J."/>
            <person name="Shi C."/>
            <person name="Shi C.C."/>
            <person name="Li W."/>
            <person name="Zhang Q.J."/>
            <person name="Zhang Y."/>
            <person name="Li K."/>
            <person name="Lu H.F."/>
            <person name="Shi C."/>
            <person name="Zhu S.T."/>
            <person name="Xiao Z.Y."/>
            <person name="Nan H."/>
            <person name="Yue Y."/>
            <person name="Zhu X.G."/>
            <person name="Wu Y."/>
            <person name="Hong X.N."/>
            <person name="Fan G.Y."/>
            <person name="Tong Y."/>
            <person name="Zhang D."/>
            <person name="Mao C.L."/>
            <person name="Liu Y.L."/>
            <person name="Hao S.J."/>
            <person name="Liu W.Q."/>
            <person name="Lv M.Q."/>
            <person name="Zhang H.B."/>
            <person name="Liu Y."/>
            <person name="Hu-Tang G.R."/>
            <person name="Wang J.P."/>
            <person name="Wang J.H."/>
            <person name="Sun Y.H."/>
            <person name="Ni S.B."/>
            <person name="Chen W.B."/>
            <person name="Zhang X.C."/>
            <person name="Jiao Y.N."/>
            <person name="Eichler E.E."/>
            <person name="Li G.H."/>
            <person name="Liu X."/>
            <person name="Gao L.Z."/>
        </authorList>
    </citation>
    <scope>NUCLEOTIDE SEQUENCE [LARGE SCALE GENOMIC DNA]</scope>
    <source>
        <strain evidence="9">cv. GT1</strain>
        <tissue evidence="8">Leaf</tissue>
    </source>
</reference>
<evidence type="ECO:0000259" key="7">
    <source>
        <dbReference type="PROSITE" id="PS51742"/>
    </source>
</evidence>
<feature type="compositionally biased region" description="Low complexity" evidence="6">
    <location>
        <begin position="16"/>
        <end position="28"/>
    </location>
</feature>
<dbReference type="PROSITE" id="PS51742">
    <property type="entry name" value="PPC"/>
    <property type="match status" value="1"/>
</dbReference>
<keyword evidence="2 5" id="KW-0238">DNA-binding</keyword>
<organism evidence="8 9">
    <name type="scientific">Hevea brasiliensis</name>
    <name type="common">Para rubber tree</name>
    <name type="synonym">Siphonia brasiliensis</name>
    <dbReference type="NCBI Taxonomy" id="3981"/>
    <lineage>
        <taxon>Eukaryota</taxon>
        <taxon>Viridiplantae</taxon>
        <taxon>Streptophyta</taxon>
        <taxon>Embryophyta</taxon>
        <taxon>Tracheophyta</taxon>
        <taxon>Spermatophyta</taxon>
        <taxon>Magnoliopsida</taxon>
        <taxon>eudicotyledons</taxon>
        <taxon>Gunneridae</taxon>
        <taxon>Pentapetalae</taxon>
        <taxon>rosids</taxon>
        <taxon>fabids</taxon>
        <taxon>Malpighiales</taxon>
        <taxon>Euphorbiaceae</taxon>
        <taxon>Crotonoideae</taxon>
        <taxon>Micrandreae</taxon>
        <taxon>Hevea</taxon>
    </lineage>
</organism>
<evidence type="ECO:0000256" key="1">
    <source>
        <dbReference type="ARBA" id="ARBA00023015"/>
    </source>
</evidence>
<dbReference type="InterPro" id="IPR005175">
    <property type="entry name" value="PPC_dom"/>
</dbReference>
<comment type="subcellular location">
    <subcellularLocation>
        <location evidence="5">Nucleus</location>
    </subcellularLocation>
</comment>
<dbReference type="GO" id="GO:0003680">
    <property type="term" value="F:minor groove of adenine-thymine-rich DNA binding"/>
    <property type="evidence" value="ECO:0007669"/>
    <property type="project" value="UniProtKB-UniRule"/>
</dbReference>
<accession>A0A6A6KFI4</accession>
<evidence type="ECO:0000256" key="2">
    <source>
        <dbReference type="ARBA" id="ARBA00023125"/>
    </source>
</evidence>
<dbReference type="EMBL" id="JAAGAX010000016">
    <property type="protein sequence ID" value="KAF2287680.1"/>
    <property type="molecule type" value="Genomic_DNA"/>
</dbReference>
<keyword evidence="3 5" id="KW-0804">Transcription</keyword>
<dbReference type="InterPro" id="IPR039605">
    <property type="entry name" value="AHL"/>
</dbReference>
<dbReference type="CDD" id="cd11378">
    <property type="entry name" value="DUF296"/>
    <property type="match status" value="1"/>
</dbReference>
<dbReference type="Gene3D" id="3.30.1330.80">
    <property type="entry name" value="Hypothetical protein, similar to alpha- acetolactate decarboxylase, domain 2"/>
    <property type="match status" value="1"/>
</dbReference>
<comment type="function">
    <text evidence="5">Transcription factor that specifically binds AT-rich DNA sequences related to the nuclear matrix attachment regions (MARs).</text>
</comment>
<keyword evidence="9" id="KW-1185">Reference proteome</keyword>
<dbReference type="PANTHER" id="PTHR31500">
    <property type="entry name" value="AT-HOOK MOTIF NUCLEAR-LOCALIZED PROTEIN 9"/>
    <property type="match status" value="1"/>
</dbReference>
<evidence type="ECO:0000256" key="6">
    <source>
        <dbReference type="SAM" id="MobiDB-lite"/>
    </source>
</evidence>
<keyword evidence="4 5" id="KW-0539">Nucleus</keyword>
<dbReference type="Proteomes" id="UP000467840">
    <property type="component" value="Chromosome 8"/>
</dbReference>
<dbReference type="SUPFAM" id="SSF117856">
    <property type="entry name" value="AF0104/ALDC/Ptd012-like"/>
    <property type="match status" value="1"/>
</dbReference>
<evidence type="ECO:0000256" key="5">
    <source>
        <dbReference type="RuleBase" id="RU367031"/>
    </source>
</evidence>
<comment type="domain">
    <text evidence="5">The PPC domain mediates interactions between AHL proteins.</text>
</comment>
<dbReference type="Pfam" id="PF03479">
    <property type="entry name" value="PCC"/>
    <property type="match status" value="1"/>
</dbReference>